<organism evidence="3 4">
    <name type="scientific">Fukomys damarensis</name>
    <name type="common">Damaraland mole rat</name>
    <name type="synonym">Cryptomys damarensis</name>
    <dbReference type="NCBI Taxonomy" id="885580"/>
    <lineage>
        <taxon>Eukaryota</taxon>
        <taxon>Metazoa</taxon>
        <taxon>Chordata</taxon>
        <taxon>Craniata</taxon>
        <taxon>Vertebrata</taxon>
        <taxon>Euteleostomi</taxon>
        <taxon>Mammalia</taxon>
        <taxon>Eutheria</taxon>
        <taxon>Euarchontoglires</taxon>
        <taxon>Glires</taxon>
        <taxon>Rodentia</taxon>
        <taxon>Hystricomorpha</taxon>
        <taxon>Bathyergidae</taxon>
        <taxon>Fukomys</taxon>
    </lineage>
</organism>
<feature type="domain" description="SAM" evidence="2">
    <location>
        <begin position="122"/>
        <end position="187"/>
    </location>
</feature>
<feature type="region of interest" description="Disordered" evidence="1">
    <location>
        <begin position="86"/>
        <end position="106"/>
    </location>
</feature>
<feature type="compositionally biased region" description="Acidic residues" evidence="1">
    <location>
        <begin position="92"/>
        <end position="104"/>
    </location>
</feature>
<dbReference type="EMBL" id="KN122017">
    <property type="protein sequence ID" value="KFO34063.1"/>
    <property type="molecule type" value="Genomic_DNA"/>
</dbReference>
<dbReference type="FunFam" id="1.10.150.50:FF:000034">
    <property type="entry name" value="ankyrin repeat and SAM domain-containing protein 4B"/>
    <property type="match status" value="1"/>
</dbReference>
<keyword evidence="4" id="KW-1185">Reference proteome</keyword>
<dbReference type="AlphaFoldDB" id="A0A091DU97"/>
<sequence length="199" mass="22325">MGKEGRSGQRNVMEVFRQEEEDSLAGNFTKKFTFSPDEDQDTQRESVLNRPGLGNTVFMRNRVLSSEDLSNSKSGSGFQMPRELLQRQGTAEADEAEADVEGEENGLVGGLPWVEDEIEWEEEEADAALLGVFLQSLHLGEFLPLLVREQIDLEALLFCSDEDLQNIHMQLGPRKKVLNAINRRKQALPQPGHLVDTSL</sequence>
<dbReference type="eggNOG" id="KOG0504">
    <property type="taxonomic scope" value="Eukaryota"/>
</dbReference>
<evidence type="ECO:0000256" key="1">
    <source>
        <dbReference type="SAM" id="MobiDB-lite"/>
    </source>
</evidence>
<evidence type="ECO:0000313" key="3">
    <source>
        <dbReference type="EMBL" id="KFO34063.1"/>
    </source>
</evidence>
<name>A0A091DU97_FUKDA</name>
<dbReference type="SMART" id="SM00454">
    <property type="entry name" value="SAM"/>
    <property type="match status" value="1"/>
</dbReference>
<accession>A0A091DU97</accession>
<dbReference type="Pfam" id="PF00536">
    <property type="entry name" value="SAM_1"/>
    <property type="match status" value="1"/>
</dbReference>
<dbReference type="Gene3D" id="1.10.150.50">
    <property type="entry name" value="Transcription Factor, Ets-1"/>
    <property type="match status" value="1"/>
</dbReference>
<evidence type="ECO:0000259" key="2">
    <source>
        <dbReference type="SMART" id="SM00454"/>
    </source>
</evidence>
<reference evidence="3 4" key="1">
    <citation type="submission" date="2013-11" db="EMBL/GenBank/DDBJ databases">
        <title>The Damaraland mole rat (Fukomys damarensis) genome and evolution of African mole rats.</title>
        <authorList>
            <person name="Gladyshev V.N."/>
            <person name="Fang X."/>
        </authorList>
    </citation>
    <scope>NUCLEOTIDE SEQUENCE [LARGE SCALE GENOMIC DNA]</scope>
    <source>
        <tissue evidence="3">Liver</tissue>
    </source>
</reference>
<dbReference type="SUPFAM" id="SSF47769">
    <property type="entry name" value="SAM/Pointed domain"/>
    <property type="match status" value="1"/>
</dbReference>
<proteinExistence type="predicted"/>
<dbReference type="Proteomes" id="UP000028990">
    <property type="component" value="Unassembled WGS sequence"/>
</dbReference>
<feature type="region of interest" description="Disordered" evidence="1">
    <location>
        <begin position="1"/>
        <end position="53"/>
    </location>
</feature>
<protein>
    <submittedName>
        <fullName evidence="3">Ankyrin repeat and SAM domain-containing protein 4B</fullName>
    </submittedName>
</protein>
<evidence type="ECO:0000313" key="4">
    <source>
        <dbReference type="Proteomes" id="UP000028990"/>
    </source>
</evidence>
<dbReference type="InterPro" id="IPR013761">
    <property type="entry name" value="SAM/pointed_sf"/>
</dbReference>
<gene>
    <name evidence="3" type="ORF">H920_04547</name>
</gene>
<dbReference type="InterPro" id="IPR001660">
    <property type="entry name" value="SAM"/>
</dbReference>